<proteinExistence type="predicted"/>
<evidence type="ECO:0000313" key="1">
    <source>
        <dbReference type="EMBL" id="UWP83179.1"/>
    </source>
</evidence>
<dbReference type="Gene3D" id="3.50.30.50">
    <property type="entry name" value="Putative cyclase"/>
    <property type="match status" value="1"/>
</dbReference>
<dbReference type="Proteomes" id="UP001059617">
    <property type="component" value="Chromosome"/>
</dbReference>
<dbReference type="EMBL" id="CP073720">
    <property type="protein sequence ID" value="UWP83179.1"/>
    <property type="molecule type" value="Genomic_DNA"/>
</dbReference>
<keyword evidence="2" id="KW-1185">Reference proteome</keyword>
<accession>A0ABY5W1N7</accession>
<evidence type="ECO:0000313" key="2">
    <source>
        <dbReference type="Proteomes" id="UP001059617"/>
    </source>
</evidence>
<protein>
    <submittedName>
        <fullName evidence="1">Cyclase family protein</fullName>
    </submittedName>
</protein>
<dbReference type="InterPro" id="IPR007325">
    <property type="entry name" value="KFase/CYL"/>
</dbReference>
<reference evidence="1" key="2">
    <citation type="submission" date="2022-09" db="EMBL/GenBank/DDBJ databases">
        <title>Biosynthetic gene clusters of Dactylosporangioum fulvum.</title>
        <authorList>
            <person name="Caradec T."/>
        </authorList>
    </citation>
    <scope>NUCLEOTIDE SEQUENCE</scope>
    <source>
        <strain evidence="1">NRRL B-16292</strain>
    </source>
</reference>
<dbReference type="RefSeq" id="WP_259860959.1">
    <property type="nucleotide sequence ID" value="NZ_BAAAST010000024.1"/>
</dbReference>
<dbReference type="InterPro" id="IPR037175">
    <property type="entry name" value="KFase_sf"/>
</dbReference>
<dbReference type="PANTHER" id="PTHR31118">
    <property type="entry name" value="CYCLASE-LIKE PROTEIN 2"/>
    <property type="match status" value="1"/>
</dbReference>
<gene>
    <name evidence="1" type="ORF">Dfulv_02395</name>
</gene>
<reference evidence="1" key="1">
    <citation type="submission" date="2021-04" db="EMBL/GenBank/DDBJ databases">
        <authorList>
            <person name="Hartkoorn R.C."/>
            <person name="Beaudoing E."/>
            <person name="Hot D."/>
        </authorList>
    </citation>
    <scope>NUCLEOTIDE SEQUENCE</scope>
    <source>
        <strain evidence="1">NRRL B-16292</strain>
    </source>
</reference>
<sequence length="302" mass="32232">MTEYRASFDADVAFLNGGGLQTQGFRLDLPDASVSEEELARLFVSHLGLLMVDQVRLSNVEVFVEAHKGSRGGPAAAAVTGEGSRLVDLSHVIEAGMTTYPGLPGPEITPHLTRTDSRRLYAEGTEFTIDRITMLSNTGTYVDSPFHRYEGGVDLAGLPLESIADLPVVVVRLTGTTERGVTAQTLAPYDVTGKAVLLHTGWDRHWRTDAYGVAAPYLAEDGGKHLADVGARLVGIDSVNIDSTDGGQRPAHSILLGAGIPVLEHLTNLGELPVHGARLHAVPAPVRDFGTFPVRAYALVPR</sequence>
<organism evidence="1 2">
    <name type="scientific">Dactylosporangium fulvum</name>
    <dbReference type="NCBI Taxonomy" id="53359"/>
    <lineage>
        <taxon>Bacteria</taxon>
        <taxon>Bacillati</taxon>
        <taxon>Actinomycetota</taxon>
        <taxon>Actinomycetes</taxon>
        <taxon>Micromonosporales</taxon>
        <taxon>Micromonosporaceae</taxon>
        <taxon>Dactylosporangium</taxon>
    </lineage>
</organism>
<name>A0ABY5W1N7_9ACTN</name>
<dbReference type="PANTHER" id="PTHR31118:SF12">
    <property type="entry name" value="CYCLASE-LIKE PROTEIN 2"/>
    <property type="match status" value="1"/>
</dbReference>
<dbReference type="SUPFAM" id="SSF102198">
    <property type="entry name" value="Putative cyclase"/>
    <property type="match status" value="1"/>
</dbReference>
<dbReference type="Pfam" id="PF04199">
    <property type="entry name" value="Cyclase"/>
    <property type="match status" value="1"/>
</dbReference>